<dbReference type="InterPro" id="IPR024399">
    <property type="entry name" value="DUF2628"/>
</dbReference>
<accession>A0A2P7SI56</accession>
<evidence type="ECO:0000313" key="3">
    <source>
        <dbReference type="Proteomes" id="UP000240653"/>
    </source>
</evidence>
<dbReference type="AlphaFoldDB" id="A0A2P7SI56"/>
<gene>
    <name evidence="2" type="ORF">C7I85_07475</name>
</gene>
<dbReference type="RefSeq" id="WP_106723334.1">
    <property type="nucleotide sequence ID" value="NZ_PXYL01000003.1"/>
</dbReference>
<feature type="transmembrane region" description="Helical" evidence="1">
    <location>
        <begin position="49"/>
        <end position="68"/>
    </location>
</feature>
<dbReference type="Pfam" id="PF10947">
    <property type="entry name" value="DUF2628"/>
    <property type="match status" value="1"/>
</dbReference>
<feature type="transmembrane region" description="Helical" evidence="1">
    <location>
        <begin position="22"/>
        <end position="42"/>
    </location>
</feature>
<reference evidence="2 3" key="1">
    <citation type="submission" date="2018-03" db="EMBL/GenBank/DDBJ databases">
        <title>The draft genome of Mesorhizobium soli JCM 19897.</title>
        <authorList>
            <person name="Li L."/>
            <person name="Liu L."/>
            <person name="Liang L."/>
            <person name="Wang T."/>
            <person name="Zhang X."/>
        </authorList>
    </citation>
    <scope>NUCLEOTIDE SEQUENCE [LARGE SCALE GENOMIC DNA]</scope>
    <source>
        <strain evidence="2 3">JCM 19897</strain>
    </source>
</reference>
<name>A0A2P7SI56_9HYPH</name>
<organism evidence="2 3">
    <name type="scientific">Pseudaminobacter soli</name>
    <name type="common">ex Li et al. 2025</name>
    <dbReference type="NCBI Taxonomy" id="1295366"/>
    <lineage>
        <taxon>Bacteria</taxon>
        <taxon>Pseudomonadati</taxon>
        <taxon>Pseudomonadota</taxon>
        <taxon>Alphaproteobacteria</taxon>
        <taxon>Hyphomicrobiales</taxon>
        <taxon>Phyllobacteriaceae</taxon>
        <taxon>Pseudaminobacter</taxon>
    </lineage>
</organism>
<keyword evidence="3" id="KW-1185">Reference proteome</keyword>
<protein>
    <submittedName>
        <fullName evidence="2">DUF2628 domain-containing protein</fullName>
    </submittedName>
</protein>
<keyword evidence="1" id="KW-0812">Transmembrane</keyword>
<comment type="caution">
    <text evidence="2">The sequence shown here is derived from an EMBL/GenBank/DDBJ whole genome shotgun (WGS) entry which is preliminary data.</text>
</comment>
<keyword evidence="1" id="KW-0472">Membrane</keyword>
<dbReference type="EMBL" id="PXYL01000003">
    <property type="protein sequence ID" value="PSJ62157.1"/>
    <property type="molecule type" value="Genomic_DNA"/>
</dbReference>
<evidence type="ECO:0000256" key="1">
    <source>
        <dbReference type="SAM" id="Phobius"/>
    </source>
</evidence>
<keyword evidence="1" id="KW-1133">Transmembrane helix</keyword>
<sequence>MAIYVVMEPPLGSARSATERAVLVRDGFSLLAFLVPPLWLLWHRLWIEAALTFAIALALTALAEVAGFGVTGSLLSFLVSLYVGLEGSALRLAALRRRGWREWGVVEGRNMGEAEIRYLTEAEPAEVEKAVLPFADTSRQQPPATPARQQGPALGLFHYPGKA</sequence>
<dbReference type="OrthoDB" id="7285394at2"/>
<proteinExistence type="predicted"/>
<evidence type="ECO:0000313" key="2">
    <source>
        <dbReference type="EMBL" id="PSJ62157.1"/>
    </source>
</evidence>
<dbReference type="Proteomes" id="UP000240653">
    <property type="component" value="Unassembled WGS sequence"/>
</dbReference>